<dbReference type="EMBL" id="GQ376531">
    <property type="protein sequence ID" value="ACT75326.1"/>
    <property type="molecule type" value="Genomic_DNA"/>
</dbReference>
<dbReference type="GeneID" id="8746989"/>
<reference evidence="1" key="2">
    <citation type="journal article" date="2010" name="Curr. Genet.">
        <title>The complete mitochondrial genome sequence of the hornwort Phaeoceros laevis: retention of many ancient pseudogenes and conservative evolution of mitochondrial genomes in hornworts.</title>
        <authorList>
            <person name="Xue J.Y."/>
            <person name="Liu Y."/>
            <person name="Li L."/>
            <person name="Wang B."/>
            <person name="Qiu Y.L."/>
        </authorList>
    </citation>
    <scope>NUCLEOTIDE SEQUENCE</scope>
</reference>
<gene>
    <name evidence="1" type="primary">ORF123</name>
    <name evidence="1" type="ORF">PhlaMp47</name>
</gene>
<reference evidence="1" key="1">
    <citation type="submission" date="2009-07" db="EMBL/GenBank/DDBJ databases">
        <authorList>
            <person name="Xue J.-Y."/>
            <person name="Li L."/>
            <person name="Wang B."/>
            <person name="Liu Y."/>
            <person name="Qiu Y.-L."/>
        </authorList>
    </citation>
    <scope>NUCLEOTIDE SEQUENCE</scope>
</reference>
<dbReference type="AlphaFoldDB" id="D3J0L2"/>
<protein>
    <submittedName>
        <fullName evidence="1">Uncharacterized protein ORF123</fullName>
    </submittedName>
</protein>
<geneLocation type="mitochondrion" evidence="1"/>
<dbReference type="RefSeq" id="YP_003412118.1">
    <property type="nucleotide sequence ID" value="NC_013765.1"/>
</dbReference>
<evidence type="ECO:0000313" key="1">
    <source>
        <dbReference type="EMBL" id="ACT75326.1"/>
    </source>
</evidence>
<keyword evidence="1" id="KW-0496">Mitochondrion</keyword>
<name>D3J0L2_9EMBR</name>
<proteinExistence type="predicted"/>
<sequence>MIQSAGALLSLRTAGSLPHEARAVNPVSSSFALQRGHSLFPFPLPLQKRKRKRVKEENGTGGHYQHSAFLVLSKSQALLEFSLKNNPDSQVMMPLLRGTYKDSPQAFFELLHTTYKHKLSAIS</sequence>
<accession>D3J0L2</accession>
<organism evidence="1">
    <name type="scientific">Phaeoceros laevis</name>
    <dbReference type="NCBI Taxonomy" id="37308"/>
    <lineage>
        <taxon>Eukaryota</taxon>
        <taxon>Viridiplantae</taxon>
        <taxon>Streptophyta</taxon>
        <taxon>Embryophyta</taxon>
        <taxon>Anthocerotophyta</taxon>
        <taxon>Anthocerotopsida</taxon>
        <taxon>Notothylidae</taxon>
        <taxon>Notothyladales</taxon>
        <taxon>Notothyladaceae</taxon>
        <taxon>Phaeoceros</taxon>
    </lineage>
</organism>